<organism evidence="1 2">
    <name type="scientific">Enterocloster lavalensis</name>
    <dbReference type="NCBI Taxonomy" id="460384"/>
    <lineage>
        <taxon>Bacteria</taxon>
        <taxon>Bacillati</taxon>
        <taxon>Bacillota</taxon>
        <taxon>Clostridia</taxon>
        <taxon>Lachnospirales</taxon>
        <taxon>Lachnospiraceae</taxon>
        <taxon>Enterocloster</taxon>
    </lineage>
</organism>
<gene>
    <name evidence="1" type="ORF">SAMN05216313_107134</name>
</gene>
<sequence>MYLNEKAWEVEPEDLYEASDALKNFLDVYKVLAGKYGRPEVCVPSEDEPYFRSVTYSIAKWLSEVDIEYRRLYLSFWNRRCVYTPDEEYEVYEGHTALRGGTEAVLNDSFMLSICLNDRWKRAEIPAVLFSLADNAESPVVVRNVFSAAQLAEEPLAAALKATFAITIYTYEDLWERRSRLFPHLRFCPSVKRDLENLEKSYIRQIVKKLSELEGYSSKYPGQPFRPELLTKTTPESDSTMDMYQKRHTFRDENGVEYEASWHMRFTGISGRIFFVPDYTDTEMLVCYIGKKLPNATYPT</sequence>
<evidence type="ECO:0000313" key="2">
    <source>
        <dbReference type="Proteomes" id="UP000198508"/>
    </source>
</evidence>
<dbReference type="STRING" id="460384.SAMN05216313_107134"/>
<proteinExistence type="predicted"/>
<dbReference type="RefSeq" id="WP_092362615.1">
    <property type="nucleotide sequence ID" value="NZ_FOIM01000007.1"/>
</dbReference>
<dbReference type="Proteomes" id="UP000198508">
    <property type="component" value="Unassembled WGS sequence"/>
</dbReference>
<accession>A0A1I0F0S8</accession>
<dbReference type="EMBL" id="FOIM01000007">
    <property type="protein sequence ID" value="SET50986.1"/>
    <property type="molecule type" value="Genomic_DNA"/>
</dbReference>
<evidence type="ECO:0000313" key="1">
    <source>
        <dbReference type="EMBL" id="SET50986.1"/>
    </source>
</evidence>
<reference evidence="2" key="1">
    <citation type="submission" date="2016-10" db="EMBL/GenBank/DDBJ databases">
        <authorList>
            <person name="Varghese N."/>
            <person name="Submissions S."/>
        </authorList>
    </citation>
    <scope>NUCLEOTIDE SEQUENCE [LARGE SCALE GENOMIC DNA]</scope>
    <source>
        <strain evidence="2">NLAE-zl-G277</strain>
    </source>
</reference>
<name>A0A1I0F0S8_9FIRM</name>
<keyword evidence="2" id="KW-1185">Reference proteome</keyword>
<dbReference type="AlphaFoldDB" id="A0A1I0F0S8"/>
<protein>
    <submittedName>
        <fullName evidence="1">Uncharacterized protein</fullName>
    </submittedName>
</protein>